<dbReference type="InterPro" id="IPR007412">
    <property type="entry name" value="FlgM"/>
</dbReference>
<organism evidence="9 10">
    <name type="scientific">Tigheibacillus jepli</name>
    <dbReference type="NCBI Taxonomy" id="3035914"/>
    <lineage>
        <taxon>Bacteria</taxon>
        <taxon>Bacillati</taxon>
        <taxon>Bacillota</taxon>
        <taxon>Bacilli</taxon>
        <taxon>Bacillales</taxon>
        <taxon>Bacillaceae</taxon>
        <taxon>Tigheibacillus</taxon>
    </lineage>
</organism>
<keyword evidence="6" id="KW-0804">Transcription</keyword>
<comment type="similarity">
    <text evidence="1">Belongs to the FlgM family.</text>
</comment>
<dbReference type="Pfam" id="PF04316">
    <property type="entry name" value="FlgM"/>
    <property type="match status" value="1"/>
</dbReference>
<keyword evidence="9" id="KW-0969">Cilium</keyword>
<keyword evidence="9" id="KW-0282">Flagellum</keyword>
<proteinExistence type="inferred from homology"/>
<sequence>MKVNGSNQTHFNPYQKQAQKHTAEKQQLKHQADQLQISDQAKKMQESSTAAANRKAYVEKIKHDVETGNYHVNHEKTAKKMIDFWTGK</sequence>
<evidence type="ECO:0000256" key="5">
    <source>
        <dbReference type="ARBA" id="ARBA00023015"/>
    </source>
</evidence>
<feature type="region of interest" description="Disordered" evidence="7">
    <location>
        <begin position="1"/>
        <end position="52"/>
    </location>
</feature>
<dbReference type="RefSeq" id="WP_306067150.1">
    <property type="nucleotide sequence ID" value="NZ_JAROCA020000001.1"/>
</dbReference>
<evidence type="ECO:0000256" key="7">
    <source>
        <dbReference type="SAM" id="MobiDB-lite"/>
    </source>
</evidence>
<evidence type="ECO:0000256" key="4">
    <source>
        <dbReference type="ARBA" id="ARBA00022795"/>
    </source>
</evidence>
<protein>
    <recommendedName>
        <fullName evidence="2">Negative regulator of flagellin synthesis</fullName>
    </recommendedName>
</protein>
<dbReference type="SUPFAM" id="SSF101498">
    <property type="entry name" value="Anti-sigma factor FlgM"/>
    <property type="match status" value="1"/>
</dbReference>
<name>A0ABU5CHT1_9BACI</name>
<gene>
    <name evidence="9" type="primary">flgM</name>
    <name evidence="9" type="ORF">P5G51_006455</name>
</gene>
<feature type="compositionally biased region" description="Basic and acidic residues" evidence="7">
    <location>
        <begin position="21"/>
        <end position="32"/>
    </location>
</feature>
<keyword evidence="3" id="KW-0678">Repressor</keyword>
<evidence type="ECO:0000313" key="10">
    <source>
        <dbReference type="Proteomes" id="UP001228376"/>
    </source>
</evidence>
<feature type="domain" description="Anti-sigma-28 factor FlgM C-terminal" evidence="8">
    <location>
        <begin position="33"/>
        <end position="83"/>
    </location>
</feature>
<feature type="compositionally biased region" description="Polar residues" evidence="7">
    <location>
        <begin position="1"/>
        <end position="17"/>
    </location>
</feature>
<evidence type="ECO:0000256" key="2">
    <source>
        <dbReference type="ARBA" id="ARBA00017823"/>
    </source>
</evidence>
<evidence type="ECO:0000259" key="8">
    <source>
        <dbReference type="Pfam" id="PF04316"/>
    </source>
</evidence>
<keyword evidence="10" id="KW-1185">Reference proteome</keyword>
<dbReference type="EMBL" id="JAROCA020000001">
    <property type="protein sequence ID" value="MDY0405085.1"/>
    <property type="molecule type" value="Genomic_DNA"/>
</dbReference>
<evidence type="ECO:0000256" key="6">
    <source>
        <dbReference type="ARBA" id="ARBA00023163"/>
    </source>
</evidence>
<keyword evidence="4" id="KW-1005">Bacterial flagellum biogenesis</keyword>
<keyword evidence="9" id="KW-0966">Cell projection</keyword>
<accession>A0ABU5CHT1</accession>
<dbReference type="NCBIfam" id="TIGR03824">
    <property type="entry name" value="FlgM_jcvi"/>
    <property type="match status" value="1"/>
</dbReference>
<dbReference type="Proteomes" id="UP001228376">
    <property type="component" value="Unassembled WGS sequence"/>
</dbReference>
<evidence type="ECO:0000256" key="3">
    <source>
        <dbReference type="ARBA" id="ARBA00022491"/>
    </source>
</evidence>
<evidence type="ECO:0000256" key="1">
    <source>
        <dbReference type="ARBA" id="ARBA00005322"/>
    </source>
</evidence>
<dbReference type="InterPro" id="IPR031316">
    <property type="entry name" value="FlgM_C"/>
</dbReference>
<reference evidence="9 10" key="1">
    <citation type="submission" date="2023-10" db="EMBL/GenBank/DDBJ databases">
        <title>179-bfca-hs.</title>
        <authorList>
            <person name="Miliotis G."/>
            <person name="Sengupta P."/>
            <person name="Hameed A."/>
            <person name="Chuvochina M."/>
            <person name="Mcdonagh F."/>
            <person name="Simpson A.C."/>
            <person name="Singh N.K."/>
            <person name="Rekha P.D."/>
            <person name="Raman K."/>
            <person name="Hugenholtz P."/>
            <person name="Venkateswaran K."/>
        </authorList>
    </citation>
    <scope>NUCLEOTIDE SEQUENCE [LARGE SCALE GENOMIC DNA]</scope>
    <source>
        <strain evidence="9 10">179-BFC-A-HS</strain>
    </source>
</reference>
<comment type="caution">
    <text evidence="9">The sequence shown here is derived from an EMBL/GenBank/DDBJ whole genome shotgun (WGS) entry which is preliminary data.</text>
</comment>
<evidence type="ECO:0000313" key="9">
    <source>
        <dbReference type="EMBL" id="MDY0405085.1"/>
    </source>
</evidence>
<keyword evidence="5" id="KW-0805">Transcription regulation</keyword>
<dbReference type="InterPro" id="IPR035890">
    <property type="entry name" value="Anti-sigma-28_factor_FlgM_sf"/>
</dbReference>